<proteinExistence type="predicted"/>
<reference evidence="2" key="1">
    <citation type="submission" date="2023-11" db="EMBL/GenBank/DDBJ databases">
        <title>Genome assemblies of two species of porcelain crab, Petrolisthes cinctipes and Petrolisthes manimaculis (Anomura: Porcellanidae).</title>
        <authorList>
            <person name="Angst P."/>
        </authorList>
    </citation>
    <scope>NUCLEOTIDE SEQUENCE</scope>
    <source>
        <strain evidence="2">PB745_02</strain>
        <tissue evidence="2">Gill</tissue>
    </source>
</reference>
<organism evidence="2 3">
    <name type="scientific">Petrolisthes manimaculis</name>
    <dbReference type="NCBI Taxonomy" id="1843537"/>
    <lineage>
        <taxon>Eukaryota</taxon>
        <taxon>Metazoa</taxon>
        <taxon>Ecdysozoa</taxon>
        <taxon>Arthropoda</taxon>
        <taxon>Crustacea</taxon>
        <taxon>Multicrustacea</taxon>
        <taxon>Malacostraca</taxon>
        <taxon>Eumalacostraca</taxon>
        <taxon>Eucarida</taxon>
        <taxon>Decapoda</taxon>
        <taxon>Pleocyemata</taxon>
        <taxon>Anomura</taxon>
        <taxon>Galatheoidea</taxon>
        <taxon>Porcellanidae</taxon>
        <taxon>Petrolisthes</taxon>
    </lineage>
</organism>
<evidence type="ECO:0000256" key="1">
    <source>
        <dbReference type="SAM" id="MobiDB-lite"/>
    </source>
</evidence>
<dbReference type="EMBL" id="JAWZYT010006501">
    <property type="protein sequence ID" value="KAK4288058.1"/>
    <property type="molecule type" value="Genomic_DNA"/>
</dbReference>
<name>A0AAE1NDS2_9EUCA</name>
<accession>A0AAE1NDS2</accession>
<feature type="region of interest" description="Disordered" evidence="1">
    <location>
        <begin position="1"/>
        <end position="21"/>
    </location>
</feature>
<sequence length="94" mass="10316">MSRKERKCARGKRGRGEGEMRKIVKPHRFECDGDGPNQYKRVVAGDGVCASSSVRLELAVDAGQPIIVVGWRANTLMSRQPAGTAVSSEMERLE</sequence>
<dbReference type="AlphaFoldDB" id="A0AAE1NDS2"/>
<comment type="caution">
    <text evidence="2">The sequence shown here is derived from an EMBL/GenBank/DDBJ whole genome shotgun (WGS) entry which is preliminary data.</text>
</comment>
<keyword evidence="3" id="KW-1185">Reference proteome</keyword>
<evidence type="ECO:0000313" key="2">
    <source>
        <dbReference type="EMBL" id="KAK4288058.1"/>
    </source>
</evidence>
<evidence type="ECO:0000313" key="3">
    <source>
        <dbReference type="Proteomes" id="UP001292094"/>
    </source>
</evidence>
<dbReference type="Proteomes" id="UP001292094">
    <property type="component" value="Unassembled WGS sequence"/>
</dbReference>
<feature type="compositionally biased region" description="Basic residues" evidence="1">
    <location>
        <begin position="1"/>
        <end position="13"/>
    </location>
</feature>
<gene>
    <name evidence="2" type="ORF">Pmani_038891</name>
</gene>
<protein>
    <submittedName>
        <fullName evidence="2">Uncharacterized protein</fullName>
    </submittedName>
</protein>